<dbReference type="Pfam" id="PF03929">
    <property type="entry name" value="PepSY_TM"/>
    <property type="match status" value="1"/>
</dbReference>
<evidence type="ECO:0000313" key="3">
    <source>
        <dbReference type="Proteomes" id="UP001626536"/>
    </source>
</evidence>
<gene>
    <name evidence="2" type="ORF">RZS28_02615</name>
</gene>
<protein>
    <submittedName>
        <fullName evidence="2">PepSY-associated TM helix domain-containing protein</fullName>
    </submittedName>
</protein>
<proteinExistence type="predicted"/>
<feature type="transmembrane region" description="Helical" evidence="1">
    <location>
        <begin position="155"/>
        <end position="175"/>
    </location>
</feature>
<reference evidence="2 3" key="1">
    <citation type="submission" date="2023-10" db="EMBL/GenBank/DDBJ databases">
        <title>Novel methanotroph of the genus Methylocapsa from a subarctic wetland.</title>
        <authorList>
            <person name="Belova S.E."/>
            <person name="Oshkin I.Y."/>
            <person name="Miroshnikov K."/>
            <person name="Dedysh S.N."/>
        </authorList>
    </citation>
    <scope>NUCLEOTIDE SEQUENCE [LARGE SCALE GENOMIC DNA]</scope>
    <source>
        <strain evidence="2 3">RX1</strain>
    </source>
</reference>
<keyword evidence="1" id="KW-0472">Membrane</keyword>
<sequence length="395" mass="42699">MERIASVRVPRIWRQVHLWIALGLGLLIVPISLSGALLVFGADLDRLIDPARYAVTGSTVEQAAGVYLRNAESAASGARAAILRWPADVGAPVTVLLRGGEGGKQAAPSGRLWMVYLDPPTGRVLGVADARGSFVGRVHSLHADLMSPDLSGRQIVGFAGIGLLVLALTGIWLWWPRNGNLLKAFRWRRGPKLSSNLHHMLGLWIFAPLALMALTGAYLSFPQQARSLIAAFAEITQRPARQGQGVVLMRLPAQDPQRVVELALESAPGLKLASLSMPTEQEKLWRVQLTGADDEPRSVLVDDRSLAATVAPRPPPGDAFAAWLRRVHEAQHHGPLWRAIAFVCGLSPAIFLVTGCMMWLRRRAAKAPQFGLRVTVPPASQRVAAAPQAQKTLDA</sequence>
<feature type="transmembrane region" description="Helical" evidence="1">
    <location>
        <begin position="336"/>
        <end position="360"/>
    </location>
</feature>
<feature type="transmembrane region" description="Helical" evidence="1">
    <location>
        <begin position="196"/>
        <end position="219"/>
    </location>
</feature>
<keyword evidence="3" id="KW-1185">Reference proteome</keyword>
<evidence type="ECO:0000313" key="2">
    <source>
        <dbReference type="EMBL" id="WOJ90215.1"/>
    </source>
</evidence>
<keyword evidence="1" id="KW-0812">Transmembrane</keyword>
<accession>A0ABZ0HTR6</accession>
<keyword evidence="1" id="KW-1133">Transmembrane helix</keyword>
<dbReference type="InterPro" id="IPR005625">
    <property type="entry name" value="PepSY-ass_TM"/>
</dbReference>
<feature type="transmembrane region" description="Helical" evidence="1">
    <location>
        <begin position="16"/>
        <end position="40"/>
    </location>
</feature>
<dbReference type="Proteomes" id="UP001626536">
    <property type="component" value="Chromosome"/>
</dbReference>
<name>A0ABZ0HTR6_9HYPH</name>
<dbReference type="EMBL" id="CP136862">
    <property type="protein sequence ID" value="WOJ90215.1"/>
    <property type="molecule type" value="Genomic_DNA"/>
</dbReference>
<evidence type="ECO:0000256" key="1">
    <source>
        <dbReference type="SAM" id="Phobius"/>
    </source>
</evidence>
<organism evidence="2 3">
    <name type="scientific">Methylocapsa polymorpha</name>
    <dbReference type="NCBI Taxonomy" id="3080828"/>
    <lineage>
        <taxon>Bacteria</taxon>
        <taxon>Pseudomonadati</taxon>
        <taxon>Pseudomonadota</taxon>
        <taxon>Alphaproteobacteria</taxon>
        <taxon>Hyphomicrobiales</taxon>
        <taxon>Beijerinckiaceae</taxon>
        <taxon>Methylocapsa</taxon>
    </lineage>
</organism>
<dbReference type="RefSeq" id="WP_407339662.1">
    <property type="nucleotide sequence ID" value="NZ_CP136862.1"/>
</dbReference>
<dbReference type="PANTHER" id="PTHR34219">
    <property type="entry name" value="IRON-REGULATED INNER MEMBRANE PROTEIN-RELATED"/>
    <property type="match status" value="1"/>
</dbReference>